<evidence type="ECO:0000256" key="5">
    <source>
        <dbReference type="ARBA" id="ARBA00022679"/>
    </source>
</evidence>
<dbReference type="InterPro" id="IPR050087">
    <property type="entry name" value="AON_synthase_class-II"/>
</dbReference>
<dbReference type="AlphaFoldDB" id="A0A4P7XHV0"/>
<dbReference type="OrthoDB" id="9807157at2"/>
<dbReference type="PANTHER" id="PTHR13693">
    <property type="entry name" value="CLASS II AMINOTRANSFERASE/8-AMINO-7-OXONONANOATE SYNTHASE"/>
    <property type="match status" value="1"/>
</dbReference>
<dbReference type="PANTHER" id="PTHR13693:SF100">
    <property type="entry name" value="8-AMINO-7-OXONONANOATE SYNTHASE"/>
    <property type="match status" value="1"/>
</dbReference>
<feature type="binding site" evidence="9">
    <location>
        <position position="238"/>
    </location>
    <ligand>
        <name>pyridoxal 5'-phosphate</name>
        <dbReference type="ChEBI" id="CHEBI:597326"/>
    </ligand>
</feature>
<keyword evidence="6 9" id="KW-0093">Biotin biosynthesis</keyword>
<comment type="catalytic activity">
    <reaction evidence="8 9">
        <text>6-carboxyhexanoyl-[ACP] + L-alanine + H(+) = (8S)-8-amino-7-oxononanoate + holo-[ACP] + CO2</text>
        <dbReference type="Rhea" id="RHEA:42288"/>
        <dbReference type="Rhea" id="RHEA-COMP:9685"/>
        <dbReference type="Rhea" id="RHEA-COMP:9955"/>
        <dbReference type="ChEBI" id="CHEBI:15378"/>
        <dbReference type="ChEBI" id="CHEBI:16526"/>
        <dbReference type="ChEBI" id="CHEBI:57972"/>
        <dbReference type="ChEBI" id="CHEBI:64479"/>
        <dbReference type="ChEBI" id="CHEBI:78846"/>
        <dbReference type="ChEBI" id="CHEBI:149468"/>
        <dbReference type="EC" id="2.3.1.47"/>
    </reaction>
</comment>
<keyword evidence="13" id="KW-1185">Reference proteome</keyword>
<feature type="binding site" evidence="9">
    <location>
        <position position="355"/>
    </location>
    <ligand>
        <name>substrate</name>
    </ligand>
</feature>
<evidence type="ECO:0000256" key="7">
    <source>
        <dbReference type="ARBA" id="ARBA00022898"/>
    </source>
</evidence>
<feature type="domain" description="Aminotransferase class I/classII large" evidence="11">
    <location>
        <begin position="38"/>
        <end position="383"/>
    </location>
</feature>
<dbReference type="KEGG" id="hmi:soil367_12055"/>
<comment type="subunit">
    <text evidence="4 9">Homodimer.</text>
</comment>
<evidence type="ECO:0000256" key="1">
    <source>
        <dbReference type="ARBA" id="ARBA00001933"/>
    </source>
</evidence>
<evidence type="ECO:0000259" key="11">
    <source>
        <dbReference type="Pfam" id="PF00155"/>
    </source>
</evidence>
<evidence type="ECO:0000256" key="2">
    <source>
        <dbReference type="ARBA" id="ARBA00004746"/>
    </source>
</evidence>
<accession>A0A4P7XHV0</accession>
<evidence type="ECO:0000256" key="10">
    <source>
        <dbReference type="PIRSR" id="PIRSR604723-51"/>
    </source>
</evidence>
<comment type="cofactor">
    <cofactor evidence="1 9 10">
        <name>pyridoxal 5'-phosphate</name>
        <dbReference type="ChEBI" id="CHEBI:597326"/>
    </cofactor>
</comment>
<dbReference type="EMBL" id="CP031093">
    <property type="protein sequence ID" value="QCF26606.1"/>
    <property type="molecule type" value="Genomic_DNA"/>
</dbReference>
<dbReference type="InterPro" id="IPR015424">
    <property type="entry name" value="PyrdxlP-dep_Trfase"/>
</dbReference>
<dbReference type="Proteomes" id="UP000298049">
    <property type="component" value="Chromosome"/>
</dbReference>
<dbReference type="InterPro" id="IPR004723">
    <property type="entry name" value="AONS_Archaea/Proteobacteria"/>
</dbReference>
<dbReference type="InterPro" id="IPR015422">
    <property type="entry name" value="PyrdxlP-dep_Trfase_small"/>
</dbReference>
<dbReference type="CDD" id="cd06454">
    <property type="entry name" value="KBL_like"/>
    <property type="match status" value="1"/>
</dbReference>
<proteinExistence type="inferred from homology"/>
<feature type="binding site" evidence="9">
    <location>
        <begin position="105"/>
        <end position="106"/>
    </location>
    <ligand>
        <name>pyridoxal 5'-phosphate</name>
        <dbReference type="ChEBI" id="CHEBI:597326"/>
    </ligand>
</feature>
<dbReference type="EC" id="2.3.1.47" evidence="9"/>
<protein>
    <recommendedName>
        <fullName evidence="9">8-amino-7-oxononanoate synthase</fullName>
        <shortName evidence="9">AONS</shortName>
        <ecNumber evidence="9">2.3.1.47</ecNumber>
    </recommendedName>
    <alternativeName>
        <fullName evidence="9">7-keto-8-amino-pelargonic acid synthase</fullName>
        <shortName evidence="9">7-KAP synthase</shortName>
        <shortName evidence="9">KAPA synthase</shortName>
    </alternativeName>
    <alternativeName>
        <fullName evidence="9">8-amino-7-ketopelargonate synthase</fullName>
    </alternativeName>
</protein>
<evidence type="ECO:0000256" key="4">
    <source>
        <dbReference type="ARBA" id="ARBA00011738"/>
    </source>
</evidence>
<dbReference type="InterPro" id="IPR004839">
    <property type="entry name" value="Aminotransferase_I/II_large"/>
</dbReference>
<dbReference type="PROSITE" id="PS00599">
    <property type="entry name" value="AA_TRANSFER_CLASS_2"/>
    <property type="match status" value="1"/>
</dbReference>
<reference evidence="12 13" key="1">
    <citation type="submission" date="2018-07" db="EMBL/GenBank/DDBJ databases">
        <title>Marsedoiliclastica nanhaica gen. nov. sp. nov., a novel marine hydrocarbonoclastic bacterium isolated from an in-situ enriched hydrocarbon-degrading consortium in deep-sea sediment.</title>
        <authorList>
            <person name="Dong C."/>
            <person name="Ma T."/>
            <person name="Liu R."/>
            <person name="Shao Z."/>
        </authorList>
    </citation>
    <scope>NUCLEOTIDE SEQUENCE [LARGE SCALE GENOMIC DNA]</scope>
    <source>
        <strain evidence="13">soil36-7</strain>
    </source>
</reference>
<dbReference type="InterPro" id="IPR001917">
    <property type="entry name" value="Aminotrans_II_pyridoxalP_BS"/>
</dbReference>
<dbReference type="InterPro" id="IPR022834">
    <property type="entry name" value="AONS_Proteobacteria"/>
</dbReference>
<sequence>MRDWAGRLEQRREQGLYRKRQVLGSPQGPRVRLDGQSCLNFCSNDYLGLVNHPQVVEAMAEACRTMGVGAGASHLVCGHHQAHHALEHALAEFTGREAALVFSSGYAANLGVLAALATRGDLVFQDRLNHASLLDGVLLSRATLKRFPHADHQALKAMLKDSESAVSSSSQRFVVTDGVFSMDGDLAPLDELGAVAKEHDALLIVDDAHGYGVLGSGGRGSVSHYGLSEEDVPLVVGTLGKALGTAGAFIAGPRLLIDYLVQFARPYIYTTAMPPAIAAATLVSLRLAEDEVWRRDHLQALIVRFRKETAALGYRLMASSTPIQPLLIGDAREASRLSQALLGRGIAVSAIRPPTVPEGSARLRVTLTSAHSHADLDQLLDALAAEQSSIGCSQTGATA</sequence>
<dbReference type="Gene3D" id="3.90.1150.10">
    <property type="entry name" value="Aspartate Aminotransferase, domain 1"/>
    <property type="match status" value="1"/>
</dbReference>
<evidence type="ECO:0000256" key="8">
    <source>
        <dbReference type="ARBA" id="ARBA00047715"/>
    </source>
</evidence>
<evidence type="ECO:0000313" key="13">
    <source>
        <dbReference type="Proteomes" id="UP000298049"/>
    </source>
</evidence>
<organism evidence="12 13">
    <name type="scientific">Hydrocarboniclastica marina</name>
    <dbReference type="NCBI Taxonomy" id="2259620"/>
    <lineage>
        <taxon>Bacteria</taxon>
        <taxon>Pseudomonadati</taxon>
        <taxon>Pseudomonadota</taxon>
        <taxon>Gammaproteobacteria</taxon>
        <taxon>Alteromonadales</taxon>
        <taxon>Alteromonadaceae</taxon>
        <taxon>Hydrocarboniclastica</taxon>
    </lineage>
</organism>
<dbReference type="HAMAP" id="MF_01693">
    <property type="entry name" value="BioF_aminotrans_2"/>
    <property type="match status" value="1"/>
</dbReference>
<feature type="modified residue" description="N6-(pyridoxal phosphate)lysine" evidence="9 10">
    <location>
        <position position="241"/>
    </location>
</feature>
<keyword evidence="7 9" id="KW-0663">Pyridoxal phosphate</keyword>
<gene>
    <name evidence="9 12" type="primary">bioF</name>
    <name evidence="12" type="ORF">soil367_12055</name>
</gene>
<dbReference type="NCBIfam" id="TIGR00858">
    <property type="entry name" value="bioF"/>
    <property type="match status" value="1"/>
</dbReference>
<name>A0A4P7XHV0_9ALTE</name>
<keyword evidence="12" id="KW-0012">Acyltransferase</keyword>
<dbReference type="GO" id="GO:0030170">
    <property type="term" value="F:pyridoxal phosphate binding"/>
    <property type="evidence" value="ECO:0007669"/>
    <property type="project" value="UniProtKB-UniRule"/>
</dbReference>
<feature type="binding site" evidence="9">
    <location>
        <position position="209"/>
    </location>
    <ligand>
        <name>pyridoxal 5'-phosphate</name>
        <dbReference type="ChEBI" id="CHEBI:597326"/>
    </ligand>
</feature>
<keyword evidence="5 9" id="KW-0808">Transferase</keyword>
<comment type="function">
    <text evidence="9">Catalyzes the decarboxylative condensation of pimeloyl-[acyl-carrier protein] and L-alanine to produce 8-amino-7-oxononanoate (AON), [acyl-carrier protein], and carbon dioxide.</text>
</comment>
<dbReference type="SUPFAM" id="SSF53383">
    <property type="entry name" value="PLP-dependent transferases"/>
    <property type="match status" value="1"/>
</dbReference>
<dbReference type="UniPathway" id="UPA00078"/>
<dbReference type="Pfam" id="PF00155">
    <property type="entry name" value="Aminotran_1_2"/>
    <property type="match status" value="1"/>
</dbReference>
<dbReference type="Gene3D" id="3.40.640.10">
    <property type="entry name" value="Type I PLP-dependent aspartate aminotransferase-like (Major domain)"/>
    <property type="match status" value="1"/>
</dbReference>
<dbReference type="InterPro" id="IPR015421">
    <property type="entry name" value="PyrdxlP-dep_Trfase_major"/>
</dbReference>
<evidence type="ECO:0000256" key="6">
    <source>
        <dbReference type="ARBA" id="ARBA00022756"/>
    </source>
</evidence>
<evidence type="ECO:0000256" key="3">
    <source>
        <dbReference type="ARBA" id="ARBA00010008"/>
    </source>
</evidence>
<evidence type="ECO:0000256" key="9">
    <source>
        <dbReference type="HAMAP-Rule" id="MF_01693"/>
    </source>
</evidence>
<dbReference type="RefSeq" id="WP_136549313.1">
    <property type="nucleotide sequence ID" value="NZ_CP031093.1"/>
</dbReference>
<comment type="pathway">
    <text evidence="2 9">Cofactor biosynthesis; biotin biosynthesis.</text>
</comment>
<feature type="binding site" evidence="9">
    <location>
        <position position="18"/>
    </location>
    <ligand>
        <name>substrate</name>
    </ligand>
</feature>
<evidence type="ECO:0000313" key="12">
    <source>
        <dbReference type="EMBL" id="QCF26606.1"/>
    </source>
</evidence>
<dbReference type="GO" id="GO:0008710">
    <property type="term" value="F:8-amino-7-oxononanoate synthase activity"/>
    <property type="evidence" value="ECO:0007669"/>
    <property type="project" value="UniProtKB-UniRule"/>
</dbReference>
<feature type="binding site" evidence="9">
    <location>
        <position position="181"/>
    </location>
    <ligand>
        <name>pyridoxal 5'-phosphate</name>
        <dbReference type="ChEBI" id="CHEBI:597326"/>
    </ligand>
</feature>
<feature type="binding site" evidence="9">
    <location>
        <position position="130"/>
    </location>
    <ligand>
        <name>substrate</name>
    </ligand>
</feature>
<comment type="similarity">
    <text evidence="3 9">Belongs to the class-II pyridoxal-phosphate-dependent aminotransferase family. BioF subfamily.</text>
</comment>
<dbReference type="GO" id="GO:0009102">
    <property type="term" value="P:biotin biosynthetic process"/>
    <property type="evidence" value="ECO:0007669"/>
    <property type="project" value="UniProtKB-UniRule"/>
</dbReference>